<organism evidence="2 3">
    <name type="scientific">Campylobacter fetus subsp. fetus (strain 82-40)</name>
    <dbReference type="NCBI Taxonomy" id="360106"/>
    <lineage>
        <taxon>Bacteria</taxon>
        <taxon>Pseudomonadati</taxon>
        <taxon>Campylobacterota</taxon>
        <taxon>Epsilonproteobacteria</taxon>
        <taxon>Campylobacterales</taxon>
        <taxon>Campylobacteraceae</taxon>
        <taxon>Campylobacter</taxon>
    </lineage>
</organism>
<evidence type="ECO:0000256" key="1">
    <source>
        <dbReference type="SAM" id="SignalP"/>
    </source>
</evidence>
<dbReference type="HOGENOM" id="CLU_2341484_0_0_7"/>
<keyword evidence="1" id="KW-0732">Signal</keyword>
<protein>
    <submittedName>
        <fullName evidence="2">ABC transporter, periplasmic substrate-binding protein</fullName>
    </submittedName>
</protein>
<dbReference type="Proteomes" id="UP000000760">
    <property type="component" value="Chromosome"/>
</dbReference>
<dbReference type="AlphaFoldDB" id="A0RPY3"/>
<dbReference type="KEGG" id="cff:CFF8240_1108"/>
<gene>
    <name evidence="2" type="ordered locus">CFF8240_1108</name>
</gene>
<evidence type="ECO:0000313" key="2">
    <source>
        <dbReference type="EMBL" id="ABK83245.1"/>
    </source>
</evidence>
<evidence type="ECO:0000313" key="3">
    <source>
        <dbReference type="Proteomes" id="UP000000760"/>
    </source>
</evidence>
<proteinExistence type="predicted"/>
<accession>A0RPY3</accession>
<reference evidence="3" key="1">
    <citation type="submission" date="2006-11" db="EMBL/GenBank/DDBJ databases">
        <title>Sequence of Campylobacter fetus subsp. fetus 82-40.</title>
        <authorList>
            <person name="Fouts D.E."/>
            <person name="Nelson K.E."/>
        </authorList>
    </citation>
    <scope>NUCLEOTIDE SEQUENCE [LARGE SCALE GENOMIC DNA]</scope>
    <source>
        <strain evidence="3">82-40</strain>
    </source>
</reference>
<name>A0RPY3_CAMFF</name>
<dbReference type="eggNOG" id="COG1840">
    <property type="taxonomic scope" value="Bacteria"/>
</dbReference>
<feature type="signal peptide" evidence="1">
    <location>
        <begin position="1"/>
        <end position="19"/>
    </location>
</feature>
<dbReference type="EMBL" id="CP000487">
    <property type="protein sequence ID" value="ABK83245.1"/>
    <property type="molecule type" value="Genomic_DNA"/>
</dbReference>
<sequence>MKILKTFFSATIVFGALNAADIDANLIEAAKKEGVINSVAMPDTWANWKDTWDDLARLYSLKHSDTDMSSAQEIAKFKAEKKTPLQISVMLVKVLVA</sequence>
<feature type="chain" id="PRO_5002629900" evidence="1">
    <location>
        <begin position="20"/>
        <end position="97"/>
    </location>
</feature>